<sequence length="83" mass="9709">MKQDTLLCTFMVRKLPRTIFCETKFLETMQYVLIACVSCERNVVKANEDSGQLEHSRRFFSGRIEIGWFWKRSKEALRGSGSL</sequence>
<reference evidence="1" key="1">
    <citation type="journal article" date="2019" name="bioRxiv">
        <title>The Genome of the Zebra Mussel, Dreissena polymorpha: A Resource for Invasive Species Research.</title>
        <authorList>
            <person name="McCartney M.A."/>
            <person name="Auch B."/>
            <person name="Kono T."/>
            <person name="Mallez S."/>
            <person name="Zhang Y."/>
            <person name="Obille A."/>
            <person name="Becker A."/>
            <person name="Abrahante J.E."/>
            <person name="Garbe J."/>
            <person name="Badalamenti J.P."/>
            <person name="Herman A."/>
            <person name="Mangelson H."/>
            <person name="Liachko I."/>
            <person name="Sullivan S."/>
            <person name="Sone E.D."/>
            <person name="Koren S."/>
            <person name="Silverstein K.A.T."/>
            <person name="Beckman K.B."/>
            <person name="Gohl D.M."/>
        </authorList>
    </citation>
    <scope>NUCLEOTIDE SEQUENCE</scope>
    <source>
        <strain evidence="1">Duluth1</strain>
        <tissue evidence="1">Whole animal</tissue>
    </source>
</reference>
<keyword evidence="2" id="KW-1185">Reference proteome</keyword>
<accession>A0A9D4CW22</accession>
<gene>
    <name evidence="1" type="ORF">DPMN_041005</name>
</gene>
<dbReference type="EMBL" id="JAIWYP010000011">
    <property type="protein sequence ID" value="KAH3734566.1"/>
    <property type="molecule type" value="Genomic_DNA"/>
</dbReference>
<evidence type="ECO:0000313" key="1">
    <source>
        <dbReference type="EMBL" id="KAH3734566.1"/>
    </source>
</evidence>
<dbReference type="Proteomes" id="UP000828390">
    <property type="component" value="Unassembled WGS sequence"/>
</dbReference>
<reference evidence="1" key="2">
    <citation type="submission" date="2020-11" db="EMBL/GenBank/DDBJ databases">
        <authorList>
            <person name="McCartney M.A."/>
            <person name="Auch B."/>
            <person name="Kono T."/>
            <person name="Mallez S."/>
            <person name="Becker A."/>
            <person name="Gohl D.M."/>
            <person name="Silverstein K.A.T."/>
            <person name="Koren S."/>
            <person name="Bechman K.B."/>
            <person name="Herman A."/>
            <person name="Abrahante J.E."/>
            <person name="Garbe J."/>
        </authorList>
    </citation>
    <scope>NUCLEOTIDE SEQUENCE</scope>
    <source>
        <strain evidence="1">Duluth1</strain>
        <tissue evidence="1">Whole animal</tissue>
    </source>
</reference>
<protein>
    <submittedName>
        <fullName evidence="1">Uncharacterized protein</fullName>
    </submittedName>
</protein>
<proteinExistence type="predicted"/>
<dbReference type="AlphaFoldDB" id="A0A9D4CW22"/>
<organism evidence="1 2">
    <name type="scientific">Dreissena polymorpha</name>
    <name type="common">Zebra mussel</name>
    <name type="synonym">Mytilus polymorpha</name>
    <dbReference type="NCBI Taxonomy" id="45954"/>
    <lineage>
        <taxon>Eukaryota</taxon>
        <taxon>Metazoa</taxon>
        <taxon>Spiralia</taxon>
        <taxon>Lophotrochozoa</taxon>
        <taxon>Mollusca</taxon>
        <taxon>Bivalvia</taxon>
        <taxon>Autobranchia</taxon>
        <taxon>Heteroconchia</taxon>
        <taxon>Euheterodonta</taxon>
        <taxon>Imparidentia</taxon>
        <taxon>Neoheterodontei</taxon>
        <taxon>Myida</taxon>
        <taxon>Dreissenoidea</taxon>
        <taxon>Dreissenidae</taxon>
        <taxon>Dreissena</taxon>
    </lineage>
</organism>
<comment type="caution">
    <text evidence="1">The sequence shown here is derived from an EMBL/GenBank/DDBJ whole genome shotgun (WGS) entry which is preliminary data.</text>
</comment>
<name>A0A9D4CW22_DREPO</name>
<evidence type="ECO:0000313" key="2">
    <source>
        <dbReference type="Proteomes" id="UP000828390"/>
    </source>
</evidence>